<accession>A0A9D4N3W8</accession>
<reference evidence="2" key="1">
    <citation type="journal article" date="2019" name="bioRxiv">
        <title>The Genome of the Zebra Mussel, Dreissena polymorpha: A Resource for Invasive Species Research.</title>
        <authorList>
            <person name="McCartney M.A."/>
            <person name="Auch B."/>
            <person name="Kono T."/>
            <person name="Mallez S."/>
            <person name="Zhang Y."/>
            <person name="Obille A."/>
            <person name="Becker A."/>
            <person name="Abrahante J.E."/>
            <person name="Garbe J."/>
            <person name="Badalamenti J.P."/>
            <person name="Herman A."/>
            <person name="Mangelson H."/>
            <person name="Liachko I."/>
            <person name="Sullivan S."/>
            <person name="Sone E.D."/>
            <person name="Koren S."/>
            <person name="Silverstein K.A.T."/>
            <person name="Beckman K.B."/>
            <person name="Gohl D.M."/>
        </authorList>
    </citation>
    <scope>NUCLEOTIDE SEQUENCE</scope>
    <source>
        <strain evidence="2">Duluth1</strain>
        <tissue evidence="2">Whole animal</tissue>
    </source>
</reference>
<dbReference type="AlphaFoldDB" id="A0A9D4N3W8"/>
<evidence type="ECO:0000313" key="3">
    <source>
        <dbReference type="Proteomes" id="UP000828390"/>
    </source>
</evidence>
<evidence type="ECO:0000256" key="1">
    <source>
        <dbReference type="SAM" id="MobiDB-lite"/>
    </source>
</evidence>
<organism evidence="2 3">
    <name type="scientific">Dreissena polymorpha</name>
    <name type="common">Zebra mussel</name>
    <name type="synonym">Mytilus polymorpha</name>
    <dbReference type="NCBI Taxonomy" id="45954"/>
    <lineage>
        <taxon>Eukaryota</taxon>
        <taxon>Metazoa</taxon>
        <taxon>Spiralia</taxon>
        <taxon>Lophotrochozoa</taxon>
        <taxon>Mollusca</taxon>
        <taxon>Bivalvia</taxon>
        <taxon>Autobranchia</taxon>
        <taxon>Heteroconchia</taxon>
        <taxon>Euheterodonta</taxon>
        <taxon>Imparidentia</taxon>
        <taxon>Neoheterodontei</taxon>
        <taxon>Myida</taxon>
        <taxon>Dreissenoidea</taxon>
        <taxon>Dreissenidae</taxon>
        <taxon>Dreissena</taxon>
    </lineage>
</organism>
<dbReference type="Proteomes" id="UP000828390">
    <property type="component" value="Unassembled WGS sequence"/>
</dbReference>
<comment type="caution">
    <text evidence="2">The sequence shown here is derived from an EMBL/GenBank/DDBJ whole genome shotgun (WGS) entry which is preliminary data.</text>
</comment>
<evidence type="ECO:0000313" key="2">
    <source>
        <dbReference type="EMBL" id="KAH3888650.1"/>
    </source>
</evidence>
<dbReference type="EMBL" id="JAIWYP010000001">
    <property type="protein sequence ID" value="KAH3888650.1"/>
    <property type="molecule type" value="Genomic_DNA"/>
</dbReference>
<reference evidence="2" key="2">
    <citation type="submission" date="2020-11" db="EMBL/GenBank/DDBJ databases">
        <authorList>
            <person name="McCartney M.A."/>
            <person name="Auch B."/>
            <person name="Kono T."/>
            <person name="Mallez S."/>
            <person name="Becker A."/>
            <person name="Gohl D.M."/>
            <person name="Silverstein K.A.T."/>
            <person name="Koren S."/>
            <person name="Bechman K.B."/>
            <person name="Herman A."/>
            <person name="Abrahante J.E."/>
            <person name="Garbe J."/>
        </authorList>
    </citation>
    <scope>NUCLEOTIDE SEQUENCE</scope>
    <source>
        <strain evidence="2">Duluth1</strain>
        <tissue evidence="2">Whole animal</tissue>
    </source>
</reference>
<keyword evidence="3" id="KW-1185">Reference proteome</keyword>
<gene>
    <name evidence="2" type="ORF">DPMN_012690</name>
</gene>
<name>A0A9D4N3W8_DREPO</name>
<feature type="region of interest" description="Disordered" evidence="1">
    <location>
        <begin position="27"/>
        <end position="78"/>
    </location>
</feature>
<protein>
    <submittedName>
        <fullName evidence="2">Uncharacterized protein</fullName>
    </submittedName>
</protein>
<proteinExistence type="predicted"/>
<feature type="compositionally biased region" description="Basic and acidic residues" evidence="1">
    <location>
        <begin position="45"/>
        <end position="62"/>
    </location>
</feature>
<sequence length="78" mass="8525">MGKPETRRELKDACGWVAGIRQGVQFRGETGARAGGGAAEGQGQRPRERGGHSQTKAERRQDVAQQVHAPLHRCTKYT</sequence>